<dbReference type="PROSITE" id="PS51257">
    <property type="entry name" value="PROKAR_LIPOPROTEIN"/>
    <property type="match status" value="1"/>
</dbReference>
<dbReference type="Proteomes" id="UP001367922">
    <property type="component" value="Unassembled WGS sequence"/>
</dbReference>
<dbReference type="InterPro" id="IPR038765">
    <property type="entry name" value="Papain-like_cys_pep_sf"/>
</dbReference>
<name>A0ABU8G0R7_9BACI</name>
<dbReference type="InterPro" id="IPR039564">
    <property type="entry name" value="Peptidase_C39-like"/>
</dbReference>
<dbReference type="CDD" id="cd02549">
    <property type="entry name" value="Peptidase_C39A"/>
    <property type="match status" value="1"/>
</dbReference>
<gene>
    <name evidence="2" type="ORF">WAX78_20820</name>
</gene>
<dbReference type="RefSeq" id="WP_336483960.1">
    <property type="nucleotide sequence ID" value="NZ_JBAWSV010000009.1"/>
</dbReference>
<dbReference type="Pfam" id="PF13529">
    <property type="entry name" value="Peptidase_C39_2"/>
    <property type="match status" value="1"/>
</dbReference>
<protein>
    <submittedName>
        <fullName evidence="2">C39 family peptidase</fullName>
    </submittedName>
</protein>
<dbReference type="EMBL" id="JBAWSV010000009">
    <property type="protein sequence ID" value="MEI4831871.1"/>
    <property type="molecule type" value="Genomic_DNA"/>
</dbReference>
<reference evidence="2 3" key="1">
    <citation type="submission" date="2024-01" db="EMBL/GenBank/DDBJ databases">
        <title>Seven novel Bacillus-like species.</title>
        <authorList>
            <person name="Liu G."/>
        </authorList>
    </citation>
    <scope>NUCLEOTIDE SEQUENCE [LARGE SCALE GENOMIC DNA]</scope>
    <source>
        <strain evidence="2 3">FJAT-53711</strain>
    </source>
</reference>
<evidence type="ECO:0000259" key="1">
    <source>
        <dbReference type="Pfam" id="PF13529"/>
    </source>
</evidence>
<dbReference type="PANTHER" id="PTHR37806:SF1">
    <property type="entry name" value="PEPTIDASE C39-LIKE DOMAIN-CONTAINING PROTEIN"/>
    <property type="match status" value="1"/>
</dbReference>
<proteinExistence type="predicted"/>
<organism evidence="2 3">
    <name type="scientific">Bacillus yunxiaonensis</name>
    <dbReference type="NCBI Taxonomy" id="3127665"/>
    <lineage>
        <taxon>Bacteria</taxon>
        <taxon>Bacillati</taxon>
        <taxon>Bacillota</taxon>
        <taxon>Bacilli</taxon>
        <taxon>Bacillales</taxon>
        <taxon>Bacillaceae</taxon>
        <taxon>Bacillus</taxon>
    </lineage>
</organism>
<comment type="caution">
    <text evidence="2">The sequence shown here is derived from an EMBL/GenBank/DDBJ whole genome shotgun (WGS) entry which is preliminary data.</text>
</comment>
<evidence type="ECO:0000313" key="3">
    <source>
        <dbReference type="Proteomes" id="UP001367922"/>
    </source>
</evidence>
<keyword evidence="3" id="KW-1185">Reference proteome</keyword>
<dbReference type="SUPFAM" id="SSF54001">
    <property type="entry name" value="Cysteine proteinases"/>
    <property type="match status" value="1"/>
</dbReference>
<sequence length="249" mass="28247">MFRIMKYICILGVGVLVGAACSKDVMGVFEKGKNKIFQKTEELRLDFSYEMKEQVMIENVPFIKQLPELERGCEVTSLAMLLQYNGIQVDKMKLANEITRVPFEANGLRGNPHEGFVGNIYTKSEPGYGVYHQPIFQLAQKYVPDKTIDLTGRDIKDIYKVLSAGSPVWVIANTTFQPLDEGSFETWNTNAGEVKVTYYEHSAVIVGYDQNFVYINDPLANNPRKGIPRAQFEKAWEQMGKQAITILKK</sequence>
<dbReference type="InterPro" id="IPR039563">
    <property type="entry name" value="Peptidase_C39_single_dom"/>
</dbReference>
<dbReference type="PANTHER" id="PTHR37806">
    <property type="entry name" value="LMO0724 PROTEIN"/>
    <property type="match status" value="1"/>
</dbReference>
<feature type="domain" description="Peptidase C39-like" evidence="1">
    <location>
        <begin position="59"/>
        <end position="218"/>
    </location>
</feature>
<evidence type="ECO:0000313" key="2">
    <source>
        <dbReference type="EMBL" id="MEI4831871.1"/>
    </source>
</evidence>
<accession>A0ABU8G0R7</accession>
<dbReference type="Gene3D" id="3.90.70.10">
    <property type="entry name" value="Cysteine proteinases"/>
    <property type="match status" value="1"/>
</dbReference>